<feature type="transmembrane region" description="Helical" evidence="6">
    <location>
        <begin position="636"/>
        <end position="660"/>
    </location>
</feature>
<comment type="caution">
    <text evidence="8">The sequence shown here is derived from an EMBL/GenBank/DDBJ whole genome shotgun (WGS) entry which is preliminary data.</text>
</comment>
<keyword evidence="9" id="KW-1185">Reference proteome</keyword>
<comment type="subcellular location">
    <subcellularLocation>
        <location evidence="1">Membrane</location>
        <topology evidence="1">Multi-pass membrane protein</topology>
    </subcellularLocation>
</comment>
<dbReference type="Gene3D" id="1.10.287.950">
    <property type="entry name" value="Methyl-accepting chemotaxis protein"/>
    <property type="match status" value="1"/>
</dbReference>
<gene>
    <name evidence="8" type="ORF">P4T90_04995</name>
</gene>
<feature type="domain" description="ABC-2 type transporter transmembrane" evidence="7">
    <location>
        <begin position="23"/>
        <end position="172"/>
    </location>
</feature>
<evidence type="ECO:0000256" key="2">
    <source>
        <dbReference type="ARBA" id="ARBA00022692"/>
    </source>
</evidence>
<dbReference type="Proteomes" id="UP001341444">
    <property type="component" value="Unassembled WGS sequence"/>
</dbReference>
<feature type="transmembrane region" description="Helical" evidence="6">
    <location>
        <begin position="20"/>
        <end position="42"/>
    </location>
</feature>
<dbReference type="NCBIfam" id="TIGR03061">
    <property type="entry name" value="pip_yhgE_Nterm"/>
    <property type="match status" value="1"/>
</dbReference>
<evidence type="ECO:0000256" key="5">
    <source>
        <dbReference type="SAM" id="MobiDB-lite"/>
    </source>
</evidence>
<evidence type="ECO:0000256" key="6">
    <source>
        <dbReference type="SAM" id="Phobius"/>
    </source>
</evidence>
<dbReference type="InterPro" id="IPR023908">
    <property type="entry name" value="xxxLxxG_rpt"/>
</dbReference>
<dbReference type="PANTHER" id="PTHR43077:SF5">
    <property type="entry name" value="PHAGE INFECTION PROTEIN"/>
    <property type="match status" value="1"/>
</dbReference>
<feature type="compositionally biased region" description="Polar residues" evidence="5">
    <location>
        <begin position="542"/>
        <end position="552"/>
    </location>
</feature>
<keyword evidence="2 6" id="KW-0812">Transmembrane</keyword>
<dbReference type="Pfam" id="PF12698">
    <property type="entry name" value="ABC2_membrane_3"/>
    <property type="match status" value="2"/>
</dbReference>
<dbReference type="RefSeq" id="WP_066265757.1">
    <property type="nucleotide sequence ID" value="NZ_JARMAB010000006.1"/>
</dbReference>
<dbReference type="PANTHER" id="PTHR43077">
    <property type="entry name" value="TRANSPORT PERMEASE YVFS-RELATED"/>
    <property type="match status" value="1"/>
</dbReference>
<evidence type="ECO:0000313" key="9">
    <source>
        <dbReference type="Proteomes" id="UP001341444"/>
    </source>
</evidence>
<accession>A0ABU6MCQ1</accession>
<evidence type="ECO:0000259" key="7">
    <source>
        <dbReference type="Pfam" id="PF12698"/>
    </source>
</evidence>
<feature type="transmembrane region" description="Helical" evidence="6">
    <location>
        <begin position="696"/>
        <end position="715"/>
    </location>
</feature>
<dbReference type="InterPro" id="IPR011049">
    <property type="entry name" value="Serralysin-like_metalloprot_C"/>
</dbReference>
<evidence type="ECO:0000256" key="3">
    <source>
        <dbReference type="ARBA" id="ARBA00022989"/>
    </source>
</evidence>
<sequence length="795" mass="86186">MKKSLFLAEWGRIFKSPRDIVQISAILLIPILYAGMFIWAFWDPYGHLNKLPVAVVNSDQGASMEGKKLELGSKLVDNLKEKKELDFHFLSKKEAYSDLNKRKYYMVIEIPENFSSNATTLLDKHPKKLELKYVQNPSMNYTSSKIEDSAVKEIKAGIAKEVTTTYAEEMFKNMKQMANGFAKARDGAGKLNVGAINVNDGSNKLKENLETLASKSIDFNNGLNKAGSGADSLAQVSNTLSKGLNQLATGSNQLLNASKQVENGTGQVASGSAKLENGLGNVDKNLPALISGTDKAKQGAQQIQNQLPDGIASGINQQLTSSTQQLNAGLDQLQTQLGSQLSQGIADQIYQQQTSQIQQLFASLKGKVPDSMLAELQNQVLQNAPSKDSLKQQLSKGINNGLDQGFSQFKDQVNKQMSSSAAGIQNQIKQQIAPSFNQLTSGLETINQNQVKLKNGIDQLYKGSQDLNQGAQKLNAGQQKYVDNMNEFNQQLNRAANGSQSIASGASQLASGIGQLQNGSSQLQNGAGRLADGSKQLADGTSKLNNGSNDLKNSLGDAAKKAGSIHSNNDTYNMVGDPVLLDKSNLNSVPNYGTGLTPYFLSLGLFVGALLLTIVYQIKDPVLMPRNGFTWYLGKFGVMVCVGVIQSLIADAILLMGIGIEVKNVPLFIISTIVTSLTYMAIIQFLVGLLGNPGRYLAIIVLILQLTTSAGTFPLELLPQGLQHLHYALPMAYSLQAFKAVISSGDFSFMWHNIEILCTFMLSFMVLTLVYFIVKLRDSKESIILIEQGQATESH</sequence>
<dbReference type="Gene3D" id="3.40.1710.10">
    <property type="entry name" value="abc type-2 transporter like domain"/>
    <property type="match status" value="1"/>
</dbReference>
<protein>
    <submittedName>
        <fullName evidence="8">YhgE/Pip domain-containing protein</fullName>
    </submittedName>
</protein>
<dbReference type="NCBIfam" id="TIGR03057">
    <property type="entry name" value="xxxLxxG_by_4"/>
    <property type="match status" value="3"/>
</dbReference>
<dbReference type="NCBIfam" id="TIGR03062">
    <property type="entry name" value="pip_yhgE_Cterm"/>
    <property type="match status" value="1"/>
</dbReference>
<dbReference type="InterPro" id="IPR017500">
    <property type="entry name" value="Phage_infect_YhgE_N"/>
</dbReference>
<feature type="domain" description="ABC-2 type transporter transmembrane" evidence="7">
    <location>
        <begin position="464"/>
        <end position="769"/>
    </location>
</feature>
<keyword evidence="3 6" id="KW-1133">Transmembrane helix</keyword>
<proteinExistence type="predicted"/>
<evidence type="ECO:0000256" key="1">
    <source>
        <dbReference type="ARBA" id="ARBA00004141"/>
    </source>
</evidence>
<organism evidence="8 9">
    <name type="scientific">Heyndrickxia acidicola</name>
    <dbReference type="NCBI Taxonomy" id="209389"/>
    <lineage>
        <taxon>Bacteria</taxon>
        <taxon>Bacillati</taxon>
        <taxon>Bacillota</taxon>
        <taxon>Bacilli</taxon>
        <taxon>Bacillales</taxon>
        <taxon>Bacillaceae</taxon>
        <taxon>Heyndrickxia</taxon>
    </lineage>
</organism>
<reference evidence="8 9" key="1">
    <citation type="submission" date="2023-03" db="EMBL/GenBank/DDBJ databases">
        <title>Bacillus Genome Sequencing.</title>
        <authorList>
            <person name="Dunlap C."/>
        </authorList>
    </citation>
    <scope>NUCLEOTIDE SEQUENCE [LARGE SCALE GENOMIC DNA]</scope>
    <source>
        <strain evidence="8 9">B-23453</strain>
    </source>
</reference>
<dbReference type="SUPFAM" id="SSF101967">
    <property type="entry name" value="Adhesin YadA, collagen-binding domain"/>
    <property type="match status" value="1"/>
</dbReference>
<dbReference type="InterPro" id="IPR017501">
    <property type="entry name" value="Phage_infect_YhgE_C"/>
</dbReference>
<dbReference type="EMBL" id="JARMAB010000006">
    <property type="protein sequence ID" value="MED1202448.1"/>
    <property type="molecule type" value="Genomic_DNA"/>
</dbReference>
<feature type="region of interest" description="Disordered" evidence="5">
    <location>
        <begin position="524"/>
        <end position="552"/>
    </location>
</feature>
<dbReference type="InterPro" id="IPR051328">
    <property type="entry name" value="T7SS_ABC-Transporter"/>
</dbReference>
<feature type="transmembrane region" description="Helical" evidence="6">
    <location>
        <begin position="666"/>
        <end position="689"/>
    </location>
</feature>
<feature type="transmembrane region" description="Helical" evidence="6">
    <location>
        <begin position="754"/>
        <end position="774"/>
    </location>
</feature>
<evidence type="ECO:0000313" key="8">
    <source>
        <dbReference type="EMBL" id="MED1202448.1"/>
    </source>
</evidence>
<feature type="transmembrane region" description="Helical" evidence="6">
    <location>
        <begin position="596"/>
        <end position="616"/>
    </location>
</feature>
<evidence type="ECO:0000256" key="4">
    <source>
        <dbReference type="ARBA" id="ARBA00023136"/>
    </source>
</evidence>
<keyword evidence="4 6" id="KW-0472">Membrane</keyword>
<dbReference type="InterPro" id="IPR013525">
    <property type="entry name" value="ABC2_TM"/>
</dbReference>
<name>A0ABU6MCQ1_9BACI</name>